<accession>A0AAD4KPM3</accession>
<comment type="caution">
    <text evidence="1">The sequence shown here is derived from an EMBL/GenBank/DDBJ whole genome shotgun (WGS) entry which is preliminary data.</text>
</comment>
<dbReference type="RefSeq" id="XP_046071470.1">
    <property type="nucleotide sequence ID" value="XM_046214173.1"/>
</dbReference>
<evidence type="ECO:0000313" key="2">
    <source>
        <dbReference type="Proteomes" id="UP001201262"/>
    </source>
</evidence>
<gene>
    <name evidence="1" type="ORF">BGW36DRAFT_360361</name>
</gene>
<proteinExistence type="predicted"/>
<dbReference type="EMBL" id="JAJTJA010000007">
    <property type="protein sequence ID" value="KAH8696534.1"/>
    <property type="molecule type" value="Genomic_DNA"/>
</dbReference>
<keyword evidence="2" id="KW-1185">Reference proteome</keyword>
<protein>
    <submittedName>
        <fullName evidence="1">Uncharacterized protein</fullName>
    </submittedName>
</protein>
<name>A0AAD4KPM3_9EURO</name>
<dbReference type="GeneID" id="70244460"/>
<organism evidence="1 2">
    <name type="scientific">Talaromyces proteolyticus</name>
    <dbReference type="NCBI Taxonomy" id="1131652"/>
    <lineage>
        <taxon>Eukaryota</taxon>
        <taxon>Fungi</taxon>
        <taxon>Dikarya</taxon>
        <taxon>Ascomycota</taxon>
        <taxon>Pezizomycotina</taxon>
        <taxon>Eurotiomycetes</taxon>
        <taxon>Eurotiomycetidae</taxon>
        <taxon>Eurotiales</taxon>
        <taxon>Trichocomaceae</taxon>
        <taxon>Talaromyces</taxon>
        <taxon>Talaromyces sect. Bacilispori</taxon>
    </lineage>
</organism>
<reference evidence="1" key="1">
    <citation type="submission" date="2021-12" db="EMBL/GenBank/DDBJ databases">
        <title>Convergent genome expansion in fungi linked to evolution of root-endophyte symbiosis.</title>
        <authorList>
            <consortium name="DOE Joint Genome Institute"/>
            <person name="Ke Y.-H."/>
            <person name="Bonito G."/>
            <person name="Liao H.-L."/>
            <person name="Looney B."/>
            <person name="Rojas-Flechas A."/>
            <person name="Nash J."/>
            <person name="Hameed K."/>
            <person name="Schadt C."/>
            <person name="Martin F."/>
            <person name="Crous P.W."/>
            <person name="Miettinen O."/>
            <person name="Magnuson J.K."/>
            <person name="Labbe J."/>
            <person name="Jacobson D."/>
            <person name="Doktycz M.J."/>
            <person name="Veneault-Fourrey C."/>
            <person name="Kuo A."/>
            <person name="Mondo S."/>
            <person name="Calhoun S."/>
            <person name="Riley R."/>
            <person name="Ohm R."/>
            <person name="LaButti K."/>
            <person name="Andreopoulos B."/>
            <person name="Pangilinan J."/>
            <person name="Nolan M."/>
            <person name="Tritt A."/>
            <person name="Clum A."/>
            <person name="Lipzen A."/>
            <person name="Daum C."/>
            <person name="Barry K."/>
            <person name="Grigoriev I.V."/>
            <person name="Vilgalys R."/>
        </authorList>
    </citation>
    <scope>NUCLEOTIDE SEQUENCE</scope>
    <source>
        <strain evidence="1">PMI_201</strain>
    </source>
</reference>
<sequence length="816" mass="91971">MKKRDGTYQAGLHVCQRDYKRNGSFQHSLGIPAKQRKYLHLIYICVRDHSGSRFMVSIRKKTKYREEGYDTGRNRHSLCVCKQAALQPNRHHLKQTKKPFPPPNVGKIVSQSKSISTFIPRSAYIQSNISRKTSYLFVQSVSCRPSFAVESSHKTPRHQANLLGTSHNMTSPSRRSITVEDVDTRWPYRAGYPRLCRQSVESHCLDHEKMPISLENLESLTLRIREIIHKHGFDYDDGIVQIAYRSYTRGISADPPRHPLRVVGNIRYDKDTSHSELWAKAVTEIYDEVQSAVYPETEIGVELYDGVYMKTCEICEPPSHSKELLKDWEKGQNYCQQILQLFDGYGHMWQAMVPTGLRAIGEGASDHSTVIFFDALNADDDAWDAIEERMKAILPPEISIEIRQASSPLFLQDDPTLSSSLLAHFTSLFQELERPPRPACAISVKNSLVSGTMGGYVVTVSKDTGIKTAFGVTNAHVALNSHEEVTLKRGCCRDANPIKIQSPPEKHRRESESQLRYGFTQAQSDISMWNEVIEAANETDPYLTDKLQKLLSVAERENAARNHALQRLQKDVCVGATQAATLGWRNYQIDSTEHELLMDIGLISVDSLAATHPKEVHVKTSNCILLTKEGLPCISEYDSFDTWEVEGLGRHPHTEPHIKVVAKLGQKSDLTIGIINDFRAIINIPLYNNGVRSLRSLSAWSISTPYKWTLPVGGSKDVPTLAKPGDSGSFVIAAADWNFEGNDNEVPMLANSILHQDRKPFVVGLLWGTSESGKLAYFIPFDAVKEEIESLTGEEMVWPKKRSEAIPIWEKCHDFD</sequence>
<dbReference type="Proteomes" id="UP001201262">
    <property type="component" value="Unassembled WGS sequence"/>
</dbReference>
<dbReference type="AlphaFoldDB" id="A0AAD4KPM3"/>
<evidence type="ECO:0000313" key="1">
    <source>
        <dbReference type="EMBL" id="KAH8696534.1"/>
    </source>
</evidence>